<feature type="domain" description="F5/8 type C" evidence="7">
    <location>
        <begin position="343"/>
        <end position="437"/>
    </location>
</feature>
<dbReference type="GO" id="GO:0016139">
    <property type="term" value="P:glycoside catabolic process"/>
    <property type="evidence" value="ECO:0007669"/>
    <property type="project" value="TreeGrafter"/>
</dbReference>
<accession>A0A1H3ZXL6</accession>
<dbReference type="Pfam" id="PF01120">
    <property type="entry name" value="Alpha_L_fucos"/>
    <property type="match status" value="1"/>
</dbReference>
<dbReference type="EMBL" id="FNRF01000002">
    <property type="protein sequence ID" value="SEA28395.1"/>
    <property type="molecule type" value="Genomic_DNA"/>
</dbReference>
<keyword evidence="3 6" id="KW-0732">Signal</keyword>
<dbReference type="GO" id="GO:0004560">
    <property type="term" value="F:alpha-L-fucosidase activity"/>
    <property type="evidence" value="ECO:0007669"/>
    <property type="project" value="InterPro"/>
</dbReference>
<dbReference type="InterPro" id="IPR000933">
    <property type="entry name" value="Glyco_hydro_29"/>
</dbReference>
<feature type="chain" id="PRO_5010263613" description="alpha-L-fucosidase" evidence="6">
    <location>
        <begin position="22"/>
        <end position="601"/>
    </location>
</feature>
<evidence type="ECO:0000259" key="7">
    <source>
        <dbReference type="PROSITE" id="PS50022"/>
    </source>
</evidence>
<evidence type="ECO:0000256" key="4">
    <source>
        <dbReference type="ARBA" id="ARBA00022801"/>
    </source>
</evidence>
<dbReference type="Pfam" id="PF22633">
    <property type="entry name" value="F5_F8_type_C_2"/>
    <property type="match status" value="1"/>
</dbReference>
<dbReference type="FunFam" id="3.20.20.80:FF:000052">
    <property type="entry name" value="Putative alpha-L-fucosidase 1"/>
    <property type="match status" value="1"/>
</dbReference>
<gene>
    <name evidence="8" type="ORF">SAMN05216462_0967</name>
</gene>
<evidence type="ECO:0000256" key="1">
    <source>
        <dbReference type="ARBA" id="ARBA00007951"/>
    </source>
</evidence>
<dbReference type="Gene3D" id="3.20.20.80">
    <property type="entry name" value="Glycosidases"/>
    <property type="match status" value="1"/>
</dbReference>
<protein>
    <recommendedName>
        <fullName evidence="2">alpha-L-fucosidase</fullName>
        <ecNumber evidence="2">3.2.1.51</ecNumber>
    </recommendedName>
</protein>
<comment type="similarity">
    <text evidence="1">Belongs to the glycosyl hydrolase 29 family.</text>
</comment>
<dbReference type="InterPro" id="IPR000421">
    <property type="entry name" value="FA58C"/>
</dbReference>
<dbReference type="RefSeq" id="WP_074760493.1">
    <property type="nucleotide sequence ID" value="NZ_FNRF01000002.1"/>
</dbReference>
<dbReference type="PANTHER" id="PTHR10030:SF37">
    <property type="entry name" value="ALPHA-L-FUCOSIDASE-RELATED"/>
    <property type="match status" value="1"/>
</dbReference>
<dbReference type="Gene3D" id="2.60.120.260">
    <property type="entry name" value="Galactose-binding domain-like"/>
    <property type="match status" value="2"/>
</dbReference>
<sequence>MKQLLLLFSFNFLLLPTFAQKQAPAPVAPLPTAHQVAWQKLETYAFIHFGPNTFGDREWGYGDAPLSDFNPTKLDTEQWARTIKAAGMKGVILTAKHHDGFCLWPTKYTDYSVRNTPYKDGKGDIVGELAAACKKYGLKLGLYLSPWDRHQAFYSTPLYVEYFYAQLEELLTQYGELFEVWFDGANGGDGWYGGAKEQRKIDRRTYYDFPRAHKLVYKHQPQAIIFSDGGPGCRWVGNEEGYADATNWSFLRINEVYPGYDKYYELTSGHADGDTWVPSECNTSIRPGWFYHESEDARVKSIPQLTDLYYRSVGHNGTFLLNFPVDKEGLIHPIDSANAVNYHQQVAAELSNNLLRKVSIKASNVRDKKLYGTANLTDGNYDTYWATEDGVTTATLEIALKGTQRINRIMLQEYIPLGQRVSKFHLEYFNGGKWQPISIKEATTTIGFKRLLRFQTITAKKLRVCFDEARGPLCINGIGAYYAPKALESYQQQEQNLKGFDYTIQQQDTNSITLDLGRTRQIRSLHYKPTTTGMISHYEIWAGNTPDTMKRIAAGEFSNIRNNPIMQDVYFAPADCRYVQLKAVRLVNETEKAAYDKLIIL</sequence>
<evidence type="ECO:0000313" key="8">
    <source>
        <dbReference type="EMBL" id="SEA28395.1"/>
    </source>
</evidence>
<dbReference type="PANTHER" id="PTHR10030">
    <property type="entry name" value="ALPHA-L-FUCOSIDASE"/>
    <property type="match status" value="1"/>
</dbReference>
<dbReference type="SUPFAM" id="SSF49785">
    <property type="entry name" value="Galactose-binding domain-like"/>
    <property type="match status" value="2"/>
</dbReference>
<feature type="signal peptide" evidence="6">
    <location>
        <begin position="1"/>
        <end position="21"/>
    </location>
</feature>
<dbReference type="OrthoDB" id="1389336at2"/>
<reference evidence="8 9" key="1">
    <citation type="submission" date="2016-10" db="EMBL/GenBank/DDBJ databases">
        <authorList>
            <person name="de Groot N.N."/>
        </authorList>
    </citation>
    <scope>NUCLEOTIDE SEQUENCE [LARGE SCALE GENOMIC DNA]</scope>
    <source>
        <strain evidence="8 9">D31d</strain>
    </source>
</reference>
<dbReference type="SUPFAM" id="SSF51445">
    <property type="entry name" value="(Trans)glycosidases"/>
    <property type="match status" value="1"/>
</dbReference>
<dbReference type="InterPro" id="IPR008979">
    <property type="entry name" value="Galactose-bd-like_sf"/>
</dbReference>
<keyword evidence="5" id="KW-0326">Glycosidase</keyword>
<keyword evidence="4" id="KW-0378">Hydrolase</keyword>
<dbReference type="InterPro" id="IPR057739">
    <property type="entry name" value="Glyco_hydro_29_N"/>
</dbReference>
<dbReference type="EC" id="3.2.1.51" evidence="2"/>
<name>A0A1H3ZXL6_XYLRU</name>
<dbReference type="Proteomes" id="UP000182257">
    <property type="component" value="Unassembled WGS sequence"/>
</dbReference>
<proteinExistence type="inferred from homology"/>
<dbReference type="GO" id="GO:0006004">
    <property type="term" value="P:fucose metabolic process"/>
    <property type="evidence" value="ECO:0007669"/>
    <property type="project" value="TreeGrafter"/>
</dbReference>
<evidence type="ECO:0000256" key="2">
    <source>
        <dbReference type="ARBA" id="ARBA00012662"/>
    </source>
</evidence>
<dbReference type="AlphaFoldDB" id="A0A1H3ZXL6"/>
<evidence type="ECO:0000256" key="6">
    <source>
        <dbReference type="SAM" id="SignalP"/>
    </source>
</evidence>
<evidence type="ECO:0000313" key="9">
    <source>
        <dbReference type="Proteomes" id="UP000182257"/>
    </source>
</evidence>
<dbReference type="GO" id="GO:0005764">
    <property type="term" value="C:lysosome"/>
    <property type="evidence" value="ECO:0007669"/>
    <property type="project" value="TreeGrafter"/>
</dbReference>
<dbReference type="PROSITE" id="PS50022">
    <property type="entry name" value="FA58C_3"/>
    <property type="match status" value="1"/>
</dbReference>
<evidence type="ECO:0000256" key="3">
    <source>
        <dbReference type="ARBA" id="ARBA00022729"/>
    </source>
</evidence>
<dbReference type="SMART" id="SM00812">
    <property type="entry name" value="Alpha_L_fucos"/>
    <property type="match status" value="1"/>
</dbReference>
<organism evidence="8 9">
    <name type="scientific">Xylanibacter ruminicola</name>
    <name type="common">Prevotella ruminicola</name>
    <dbReference type="NCBI Taxonomy" id="839"/>
    <lineage>
        <taxon>Bacteria</taxon>
        <taxon>Pseudomonadati</taxon>
        <taxon>Bacteroidota</taxon>
        <taxon>Bacteroidia</taxon>
        <taxon>Bacteroidales</taxon>
        <taxon>Prevotellaceae</taxon>
        <taxon>Xylanibacter</taxon>
    </lineage>
</organism>
<dbReference type="InterPro" id="IPR017853">
    <property type="entry name" value="GH"/>
</dbReference>
<evidence type="ECO:0000256" key="5">
    <source>
        <dbReference type="ARBA" id="ARBA00023295"/>
    </source>
</evidence>